<dbReference type="Proteomes" id="UP001176891">
    <property type="component" value="Unassembled WGS sequence"/>
</dbReference>
<comment type="caution">
    <text evidence="1">The sequence shown here is derived from an EMBL/GenBank/DDBJ whole genome shotgun (WGS) entry which is preliminary data.</text>
</comment>
<sequence length="1212" mass="136267">MKTFLLFNFLMFLATFKMQTQELPDLSPLSPNAASIAKYGEMPSGTFTGVPNIGIPLYTIESSELKLPLSLSYHAGGNKVTSIASWVGLGWSLNSIPSISRTVKGIADEYGIIPNNNFDPLEQLVAVNFNSTNGSTFRQNLYQTPYSRDASPDVFYYNLPTESGRFMFNESIREFVTIPHTNTKITYERDAVTLKLTFKLTTETGEEYIFDVRENTNIVGSITTSTWKASKILSATKKDSIVFEYEDEQYTNFVFGKGVRYEALGASFLSLSNTVAPAYPSNGFGDFGLQAGFYNFSTKRLSKITFANGSVEFKENPIAREDIATSYNNASYNLQYINVYNKHSTCIKKYKFNYKYLTGGGDNVIANTPYSDPSYTKWMLLASLEELSPVSTKKLTHYFSYDETYIPSRRTSCAQDYWGYYNGAETNENLVPTVTVFNFLKNKDEVFEGADRQVNTNKCKFGILKRIIYPTGGYTEYDFESNMISTAIEELPSDFVADNHGNYHVGGLRIKEIRNHKKGIAAPVTYKYKYTTDYNSNISSGDIFNHRLFSYHSIFTYYMHASVPQSGWNAVVTSFAKITSESTLQAIDFFENIIGYGNVIVETNDADQSGYTEYKFDITGANLPKSWFNVSVPLPINFTTMKRGNLLEETIYKKEVSSFVPVQKRKLTYNYRTEFGNNTDIMCTEWNKNELHELWIGHNPEFHSYPNSYGYWFQYNTDEYGAYRIIPFFKTLSNETIENYYNGDIATTSTDYFYDNFAHQKATKTETRNSKGQLIQTTTKYPQDIASPTSAEQKLIDQNRVGLPIETTSFIDTNSNNIIEESNETVSKLKNNYFEWFSNIIELKDIESLKGTSPPEERISFSGYDGTNGKPVEVSKTDGARIVYIWGYNGQYPIAKIENASYSEVSGQVSNLQNLSNADNDRTVDIINTNGSMNHQGNEGALRSALRALRDLPVLTDALVTTYTYDPLVGITSITDPKGYVAYYEYDEFNRLKQVKDTNGNILSENSYNYVARGPGIETKLSTPTPGVAVGDNVQVTLSSTGGSGNFTYKWLVSNENINDEYTSFTDVFNLTTTGNHLPGFTVTVIVTDNVNGDVSSSSIILECVDVLVIDSITYSIENTNTIQFGTWATYQVNTSGGSGNFKYEWDKYVDNPEWLLDVSLNGKPEYNNASLVTEPLGALDCPNIYMTCIVTDLTTEKTAYSTVVINIGDCP</sequence>
<name>A0ABT8WZH5_9FLAO</name>
<accession>A0ABT8WZH5</accession>
<organism evidence="1 2">
    <name type="scientific">Flavivirga amylovorans</name>
    <dbReference type="NCBI Taxonomy" id="870486"/>
    <lineage>
        <taxon>Bacteria</taxon>
        <taxon>Pseudomonadati</taxon>
        <taxon>Bacteroidota</taxon>
        <taxon>Flavobacteriia</taxon>
        <taxon>Flavobacteriales</taxon>
        <taxon>Flavobacteriaceae</taxon>
        <taxon>Flavivirga</taxon>
    </lineage>
</organism>
<gene>
    <name evidence="1" type="ORF">Q4Q39_06590</name>
</gene>
<dbReference type="RefSeq" id="WP_303281619.1">
    <property type="nucleotide sequence ID" value="NZ_BAABCZ010000005.1"/>
</dbReference>
<dbReference type="Gene3D" id="2.180.10.10">
    <property type="entry name" value="RHS repeat-associated core"/>
    <property type="match status" value="1"/>
</dbReference>
<reference evidence="1" key="1">
    <citation type="submission" date="2023-07" db="EMBL/GenBank/DDBJ databases">
        <title>Two novel species in the genus Flavivirga.</title>
        <authorList>
            <person name="Kwon K."/>
        </authorList>
    </citation>
    <scope>NUCLEOTIDE SEQUENCE</scope>
    <source>
        <strain evidence="1">KACC 14157</strain>
    </source>
</reference>
<dbReference type="EMBL" id="JAUOEM010000002">
    <property type="protein sequence ID" value="MDO5987074.1"/>
    <property type="molecule type" value="Genomic_DNA"/>
</dbReference>
<evidence type="ECO:0000313" key="2">
    <source>
        <dbReference type="Proteomes" id="UP001176891"/>
    </source>
</evidence>
<dbReference type="Pfam" id="PF05593">
    <property type="entry name" value="RHS_repeat"/>
    <property type="match status" value="1"/>
</dbReference>
<dbReference type="InterPro" id="IPR031325">
    <property type="entry name" value="RHS_repeat"/>
</dbReference>
<evidence type="ECO:0000313" key="1">
    <source>
        <dbReference type="EMBL" id="MDO5987074.1"/>
    </source>
</evidence>
<keyword evidence="2" id="KW-1185">Reference proteome</keyword>
<protein>
    <submittedName>
        <fullName evidence="1">Uncharacterized protein</fullName>
    </submittedName>
</protein>
<proteinExistence type="predicted"/>